<dbReference type="EMBL" id="MU032345">
    <property type="protein sequence ID" value="KAF3768597.1"/>
    <property type="molecule type" value="Genomic_DNA"/>
</dbReference>
<name>A0A9P4Y933_CRYP1</name>
<sequence>MSYIDQFYFAKDIQGCHNYVKNVAERLLQIQQPIVRDALRALHPITQLWKKSRSTGSIGDEGGSSLRSESCRPAKKRRMV</sequence>
<dbReference type="AlphaFoldDB" id="A0A9P4Y933"/>
<evidence type="ECO:0000313" key="3">
    <source>
        <dbReference type="Proteomes" id="UP000803844"/>
    </source>
</evidence>
<evidence type="ECO:0000256" key="1">
    <source>
        <dbReference type="SAM" id="MobiDB-lite"/>
    </source>
</evidence>
<accession>A0A9P4Y933</accession>
<dbReference type="GeneID" id="63840166"/>
<reference evidence="2" key="1">
    <citation type="journal article" date="2020" name="Phytopathology">
        <title>Genome sequence of the chestnut blight fungus Cryphonectria parasitica EP155: A fundamental resource for an archetypical invasive plant pathogen.</title>
        <authorList>
            <person name="Crouch J.A."/>
            <person name="Dawe A."/>
            <person name="Aerts A."/>
            <person name="Barry K."/>
            <person name="Churchill A.C.L."/>
            <person name="Grimwood J."/>
            <person name="Hillman B."/>
            <person name="Milgroom M.G."/>
            <person name="Pangilinan J."/>
            <person name="Smith M."/>
            <person name="Salamov A."/>
            <person name="Schmutz J."/>
            <person name="Yadav J."/>
            <person name="Grigoriev I.V."/>
            <person name="Nuss D."/>
        </authorList>
    </citation>
    <scope>NUCLEOTIDE SEQUENCE</scope>
    <source>
        <strain evidence="2">EP155</strain>
    </source>
</reference>
<keyword evidence="3" id="KW-1185">Reference proteome</keyword>
<dbReference type="OrthoDB" id="5426775at2759"/>
<organism evidence="2 3">
    <name type="scientific">Cryphonectria parasitica (strain ATCC 38755 / EP155)</name>
    <dbReference type="NCBI Taxonomy" id="660469"/>
    <lineage>
        <taxon>Eukaryota</taxon>
        <taxon>Fungi</taxon>
        <taxon>Dikarya</taxon>
        <taxon>Ascomycota</taxon>
        <taxon>Pezizomycotina</taxon>
        <taxon>Sordariomycetes</taxon>
        <taxon>Sordariomycetidae</taxon>
        <taxon>Diaporthales</taxon>
        <taxon>Cryphonectriaceae</taxon>
        <taxon>Cryphonectria-Endothia species complex</taxon>
        <taxon>Cryphonectria</taxon>
    </lineage>
</organism>
<protein>
    <submittedName>
        <fullName evidence="2">Uncharacterized protein</fullName>
    </submittedName>
</protein>
<proteinExistence type="predicted"/>
<comment type="caution">
    <text evidence="2">The sequence shown here is derived from an EMBL/GenBank/DDBJ whole genome shotgun (WGS) entry which is preliminary data.</text>
</comment>
<feature type="region of interest" description="Disordered" evidence="1">
    <location>
        <begin position="51"/>
        <end position="80"/>
    </location>
</feature>
<dbReference type="RefSeq" id="XP_040779558.1">
    <property type="nucleotide sequence ID" value="XM_040923037.1"/>
</dbReference>
<gene>
    <name evidence="2" type="ORF">M406DRAFT_354935</name>
</gene>
<evidence type="ECO:0000313" key="2">
    <source>
        <dbReference type="EMBL" id="KAF3768597.1"/>
    </source>
</evidence>
<dbReference type="Proteomes" id="UP000803844">
    <property type="component" value="Unassembled WGS sequence"/>
</dbReference>